<sequence>MVRKRGQGGGGDGVDGEAVSLLGALGLGGFAALDLHAAVPDDEPELLDAAYDRGTDRISVSLRGGAGVSASRADLAAALGLPLGPVALPPEVNASVFCSGEAIAAVRGFLRDRVLLRGYGDDGRELPGEVAVAMRLVEEGKAHAVDWCRLFWELLKMDLANGKPRSYAPHLLRLIEHQRPELFAGGDGGSPHGKRRKGVFLRQCQWADEKETSVIHRKIGDARGPAAEAEVEEGGKSIGDLEEMPVFGEDKKLNAIDPVHYKSSIVGVGGWNHGMEEGNAGFGSQESLPSGIGVLCCEMEGNAGKYAAGQIKDIMDNNFLDKIKAETEARAAIQGTRNMLMEKDDMIATLKRDILEELGARHIMMSRFEHDIETMHCTIQQYRKLFQNCSAAFLEYKRGISRGECGGSSLEVTGIADGLDRFVRMQQVQLYQRINEIQTVWLSQCSDLVGQMKGVASRMAYLSEGDEDWDKELPSNTRDGEWESEGDHCRSASQLDELPQPYQKNDTESMIVNGVAGSCHEVKAYQGGTIHAKY</sequence>
<organism evidence="2 3">
    <name type="scientific">Leersia perrieri</name>
    <dbReference type="NCBI Taxonomy" id="77586"/>
    <lineage>
        <taxon>Eukaryota</taxon>
        <taxon>Viridiplantae</taxon>
        <taxon>Streptophyta</taxon>
        <taxon>Embryophyta</taxon>
        <taxon>Tracheophyta</taxon>
        <taxon>Spermatophyta</taxon>
        <taxon>Magnoliopsida</taxon>
        <taxon>Liliopsida</taxon>
        <taxon>Poales</taxon>
        <taxon>Poaceae</taxon>
        <taxon>BOP clade</taxon>
        <taxon>Oryzoideae</taxon>
        <taxon>Oryzeae</taxon>
        <taxon>Oryzinae</taxon>
        <taxon>Leersia</taxon>
    </lineage>
</organism>
<dbReference type="EnsemblPlants" id="LPERR01G26920.1">
    <property type="protein sequence ID" value="LPERR01G26920.1"/>
    <property type="gene ID" value="LPERR01G26920"/>
</dbReference>
<dbReference type="HOGENOM" id="CLU_035866_0_0_1"/>
<evidence type="ECO:0000313" key="2">
    <source>
        <dbReference type="EnsemblPlants" id="LPERR01G26920.1"/>
    </source>
</evidence>
<dbReference type="AlphaFoldDB" id="A0A0D9V5T1"/>
<accession>A0A0D9V5T1</accession>
<reference evidence="2" key="3">
    <citation type="submission" date="2015-04" db="UniProtKB">
        <authorList>
            <consortium name="EnsemblPlants"/>
        </authorList>
    </citation>
    <scope>IDENTIFICATION</scope>
</reference>
<proteinExistence type="predicted"/>
<feature type="compositionally biased region" description="Basic and acidic residues" evidence="1">
    <location>
        <begin position="478"/>
        <end position="488"/>
    </location>
</feature>
<dbReference type="PANTHER" id="PTHR35120">
    <property type="entry name" value="HISTONE ACETYLTRANSFERASE KAT6B-LIKE"/>
    <property type="match status" value="1"/>
</dbReference>
<dbReference type="eggNOG" id="ENOG502R3CH">
    <property type="taxonomic scope" value="Eukaryota"/>
</dbReference>
<evidence type="ECO:0000313" key="3">
    <source>
        <dbReference type="Proteomes" id="UP000032180"/>
    </source>
</evidence>
<keyword evidence="3" id="KW-1185">Reference proteome</keyword>
<dbReference type="Gramene" id="LPERR01G26920.1">
    <property type="protein sequence ID" value="LPERR01G26920.1"/>
    <property type="gene ID" value="LPERR01G26920"/>
</dbReference>
<reference evidence="2 3" key="1">
    <citation type="submission" date="2012-08" db="EMBL/GenBank/DDBJ databases">
        <title>Oryza genome evolution.</title>
        <authorList>
            <person name="Wing R.A."/>
        </authorList>
    </citation>
    <scope>NUCLEOTIDE SEQUENCE</scope>
</reference>
<feature type="region of interest" description="Disordered" evidence="1">
    <location>
        <begin position="467"/>
        <end position="488"/>
    </location>
</feature>
<dbReference type="PANTHER" id="PTHR35120:SF1">
    <property type="entry name" value="OS01G0756000 PROTEIN"/>
    <property type="match status" value="1"/>
</dbReference>
<reference evidence="3" key="2">
    <citation type="submission" date="2013-12" db="EMBL/GenBank/DDBJ databases">
        <authorList>
            <person name="Yu Y."/>
            <person name="Lee S."/>
            <person name="de Baynast K."/>
            <person name="Wissotski M."/>
            <person name="Liu L."/>
            <person name="Talag J."/>
            <person name="Goicoechea J."/>
            <person name="Angelova A."/>
            <person name="Jetty R."/>
            <person name="Kudrna D."/>
            <person name="Golser W."/>
            <person name="Rivera L."/>
            <person name="Zhang J."/>
            <person name="Wing R."/>
        </authorList>
    </citation>
    <scope>NUCLEOTIDE SEQUENCE</scope>
</reference>
<name>A0A0D9V5T1_9ORYZ</name>
<evidence type="ECO:0000256" key="1">
    <source>
        <dbReference type="SAM" id="MobiDB-lite"/>
    </source>
</evidence>
<dbReference type="Proteomes" id="UP000032180">
    <property type="component" value="Chromosome 1"/>
</dbReference>
<protein>
    <submittedName>
        <fullName evidence="2">Uncharacterized protein</fullName>
    </submittedName>
</protein>